<organism evidence="2">
    <name type="scientific">uncultured Alphaproteobacteria bacterium</name>
    <dbReference type="NCBI Taxonomy" id="91750"/>
    <lineage>
        <taxon>Bacteria</taxon>
        <taxon>Pseudomonadati</taxon>
        <taxon>Pseudomonadota</taxon>
        <taxon>Alphaproteobacteria</taxon>
        <taxon>environmental samples</taxon>
    </lineage>
</organism>
<proteinExistence type="predicted"/>
<evidence type="ECO:0000313" key="2">
    <source>
        <dbReference type="EMBL" id="SBW00949.1"/>
    </source>
</evidence>
<reference evidence="2" key="1">
    <citation type="submission" date="2016-04" db="EMBL/GenBank/DDBJ databases">
        <authorList>
            <person name="Evans L.H."/>
            <person name="Alamgir A."/>
            <person name="Owens N."/>
            <person name="Weber N.D."/>
            <person name="Virtaneva K."/>
            <person name="Barbian K."/>
            <person name="Babar A."/>
            <person name="Rosenke K."/>
        </authorList>
    </citation>
    <scope>NUCLEOTIDE SEQUENCE</scope>
    <source>
        <strain evidence="2">86</strain>
    </source>
</reference>
<dbReference type="Pfam" id="PF09860">
    <property type="entry name" value="DUF2087"/>
    <property type="match status" value="1"/>
</dbReference>
<name>A0A212JND6_9PROT</name>
<gene>
    <name evidence="2" type="ORF">KL86APRO_11359</name>
</gene>
<dbReference type="AlphaFoldDB" id="A0A212JND6"/>
<accession>A0A212JND6</accession>
<feature type="domain" description="DUF2087" evidence="1">
    <location>
        <begin position="89"/>
        <end position="159"/>
    </location>
</feature>
<sequence length="186" mass="20561">MSRVSLSFTTEDLSAFAKALGGELRDLGRAPSHLELLNMLARAGGRRNYQHLRAQGAAQAAIAARPALEPAVDYVRLRRTLRLFDAAGRLTRWPPKLWERELVLWALWAGFPPRAALAEKAVNAWLGERHNFADPALLRRWLVDLGFVTRNPDGSAYRRVERRPPPQARALIAALGGRSGAPQTGA</sequence>
<evidence type="ECO:0000259" key="1">
    <source>
        <dbReference type="Pfam" id="PF09860"/>
    </source>
</evidence>
<protein>
    <recommendedName>
        <fullName evidence="1">DUF2087 domain-containing protein</fullName>
    </recommendedName>
</protein>
<dbReference type="InterPro" id="IPR018656">
    <property type="entry name" value="DUF2087"/>
</dbReference>
<dbReference type="EMBL" id="FLUO01000001">
    <property type="protein sequence ID" value="SBW00949.1"/>
    <property type="molecule type" value="Genomic_DNA"/>
</dbReference>